<evidence type="ECO:0000256" key="4">
    <source>
        <dbReference type="ARBA" id="ARBA00022729"/>
    </source>
</evidence>
<dbReference type="GeneID" id="108179158"/>
<dbReference type="RefSeq" id="XP_068076865.1">
    <property type="nucleotide sequence ID" value="XM_068220764.2"/>
</dbReference>
<evidence type="ECO:0000313" key="13">
    <source>
        <dbReference type="RefSeq" id="XP_068076865.1"/>
    </source>
</evidence>
<dbReference type="PANTHER" id="PTHR22625">
    <property type="entry name" value="PLEXIN"/>
    <property type="match status" value="1"/>
</dbReference>
<reference evidence="13" key="1">
    <citation type="submission" date="2025-08" db="UniProtKB">
        <authorList>
            <consortium name="RefSeq"/>
        </authorList>
    </citation>
    <scope>IDENTIFICATION</scope>
    <source>
        <strain evidence="13">Tuebingen</strain>
        <tissue evidence="13">Fibroblasts and whole tissue</tissue>
    </source>
</reference>
<keyword evidence="3" id="KW-0812">Transmembrane</keyword>
<feature type="chain" id="PRO_5044289126" evidence="10">
    <location>
        <begin position="18"/>
        <end position="826"/>
    </location>
</feature>
<evidence type="ECO:0000313" key="12">
    <source>
        <dbReference type="Proteomes" id="UP000000437"/>
    </source>
</evidence>
<dbReference type="Gene3D" id="2.130.10.10">
    <property type="entry name" value="YVTN repeat-like/Quinoprotein amine dehydrogenase"/>
    <property type="match status" value="1"/>
</dbReference>
<feature type="signal peptide" evidence="10">
    <location>
        <begin position="1"/>
        <end position="17"/>
    </location>
</feature>
<dbReference type="InterPro" id="IPR002165">
    <property type="entry name" value="Plexin_repeat"/>
</dbReference>
<keyword evidence="7" id="KW-1015">Disulfide bond</keyword>
<comment type="similarity">
    <text evidence="2">Belongs to the plexin family.</text>
</comment>
<keyword evidence="5" id="KW-1133">Transmembrane helix</keyword>
<dbReference type="InterPro" id="IPR016201">
    <property type="entry name" value="PSI"/>
</dbReference>
<dbReference type="InterPro" id="IPR001627">
    <property type="entry name" value="Semap_dom"/>
</dbReference>
<keyword evidence="4 10" id="KW-0732">Signal</keyword>
<evidence type="ECO:0000256" key="5">
    <source>
        <dbReference type="ARBA" id="ARBA00022989"/>
    </source>
</evidence>
<comment type="caution">
    <text evidence="9">Lacks conserved residue(s) required for the propagation of feature annotation.</text>
</comment>
<evidence type="ECO:0000256" key="7">
    <source>
        <dbReference type="ARBA" id="ARBA00023157"/>
    </source>
</evidence>
<feature type="domain" description="Sema" evidence="11">
    <location>
        <begin position="1"/>
        <end position="393"/>
    </location>
</feature>
<organism evidence="12 13">
    <name type="scientific">Danio rerio</name>
    <name type="common">Zebrafish</name>
    <name type="synonym">Brachydanio rerio</name>
    <dbReference type="NCBI Taxonomy" id="7955"/>
    <lineage>
        <taxon>Eukaryota</taxon>
        <taxon>Metazoa</taxon>
        <taxon>Chordata</taxon>
        <taxon>Craniata</taxon>
        <taxon>Vertebrata</taxon>
        <taxon>Euteleostomi</taxon>
        <taxon>Actinopterygii</taxon>
        <taxon>Neopterygii</taxon>
        <taxon>Teleostei</taxon>
        <taxon>Ostariophysi</taxon>
        <taxon>Cypriniformes</taxon>
        <taxon>Danionidae</taxon>
        <taxon>Danioninae</taxon>
        <taxon>Danio</taxon>
    </lineage>
</organism>
<dbReference type="Proteomes" id="UP000000437">
    <property type="component" value="Chromosome 4"/>
</dbReference>
<sequence>MRGYLLGVLVLLKYCICGDVVDFDGDIKDFVVGNGKLFVLTENRLYQMRHDLSEEKKKNDINNSTHPVNILVPFDDNGTLITCGTYEDGYCEVLDINDIKNSIYYESNLFIGPKETEKSVAFIAGTSSSRYLLIGKKLDQSTSQSPVVRLWNTLQTQFGGILSYAEQGSEPAIQSTANDVKFVDGFQRASSSDLYLFLNTKTDSERKVHVLWMNSSKSTKSEIFKSLQSAVIKCCSDKARPVLVSSAVIPSEKAVIWAGVFSAQDQQDPENTALALYNISRIQGRVKEFCAAGERMCGSESGSNLQPLSVIIKSSSMSSVAAVRNGSWIVLFMGTSDGQLIKLVLDENYTPGCPTVLYKSDDERAVLPRLHFDPVDFKHIYIALGKKIRRVSVVHCAKYNTLMDCRSALDPLCGWCVNTLRCSTQDKCSNSSWVSIPKNSLQTELLSFQVAQKSSTEFTLHLALSLESTGNPAFSCVFSHGNVNLCDESDLTAVFPKCSCRFSDQLVNTEDLKVSATVTVEDQKITKMLILSNCSSITDNSPNVSYTQCVQCISSGCHWSSSSQRCYWSHESGLQLNIQDACKDVLSGYKEPEILSLEPYKVSFHGKNNVLLKGRNLDSVTKIRIRGDLDCVAKESPVFDGSSDTLRFNIPPSETKGTVKLCVVTPDNLCHGNSNIIYSSQPKCTGVQPRSSWRSGGRKIHVQGTNMEYVESVNVCHSNKVVETKYNTNAEEMWIHSPRYDGSGQLSLSLNVGNSTVDCVHYISYHPDPKFTQFSTFQVADDLLVYIQKKTDELNLSMSEVNVTGQQGDREYECVLERIKSNAIIC</sequence>
<accession>A0AB32TN32</accession>
<dbReference type="PROSITE" id="PS51004">
    <property type="entry name" value="SEMA"/>
    <property type="match status" value="1"/>
</dbReference>
<dbReference type="GO" id="GO:0007411">
    <property type="term" value="P:axon guidance"/>
    <property type="evidence" value="ECO:0007669"/>
    <property type="project" value="UniProtKB-ARBA"/>
</dbReference>
<name>A0AB32TN32_DANRE</name>
<keyword evidence="8" id="KW-0325">Glycoprotein</keyword>
<evidence type="ECO:0000256" key="8">
    <source>
        <dbReference type="ARBA" id="ARBA00023180"/>
    </source>
</evidence>
<evidence type="ECO:0000256" key="6">
    <source>
        <dbReference type="ARBA" id="ARBA00023136"/>
    </source>
</evidence>
<keyword evidence="12" id="KW-1185">Reference proteome</keyword>
<dbReference type="GO" id="GO:0016020">
    <property type="term" value="C:membrane"/>
    <property type="evidence" value="ECO:0007669"/>
    <property type="project" value="UniProtKB-SubCell"/>
</dbReference>
<evidence type="ECO:0000259" key="11">
    <source>
        <dbReference type="PROSITE" id="PS51004"/>
    </source>
</evidence>
<evidence type="ECO:0000256" key="2">
    <source>
        <dbReference type="ARBA" id="ARBA00010297"/>
    </source>
</evidence>
<dbReference type="InterPro" id="IPR002909">
    <property type="entry name" value="IPT_dom"/>
</dbReference>
<evidence type="ECO:0000256" key="10">
    <source>
        <dbReference type="SAM" id="SignalP"/>
    </source>
</evidence>
<evidence type="ECO:0000256" key="9">
    <source>
        <dbReference type="PROSITE-ProRule" id="PRU00352"/>
    </source>
</evidence>
<dbReference type="SMART" id="SM00423">
    <property type="entry name" value="PSI"/>
    <property type="match status" value="2"/>
</dbReference>
<dbReference type="SUPFAM" id="SSF101912">
    <property type="entry name" value="Sema domain"/>
    <property type="match status" value="1"/>
</dbReference>
<keyword evidence="6" id="KW-0472">Membrane</keyword>
<protein>
    <submittedName>
        <fullName evidence="13">Plexin-C1-like isoform X1</fullName>
    </submittedName>
</protein>
<dbReference type="AlphaFoldDB" id="A0AB32TN32"/>
<dbReference type="Pfam" id="PF01833">
    <property type="entry name" value="TIG"/>
    <property type="match status" value="2"/>
</dbReference>
<dbReference type="SMART" id="SM00630">
    <property type="entry name" value="Sema"/>
    <property type="match status" value="1"/>
</dbReference>
<proteinExistence type="inferred from homology"/>
<dbReference type="CDD" id="cd00102">
    <property type="entry name" value="IPT"/>
    <property type="match status" value="1"/>
</dbReference>
<dbReference type="Gene3D" id="2.60.40.10">
    <property type="entry name" value="Immunoglobulins"/>
    <property type="match status" value="2"/>
</dbReference>
<dbReference type="InterPro" id="IPR013783">
    <property type="entry name" value="Ig-like_fold"/>
</dbReference>
<evidence type="ECO:0000256" key="3">
    <source>
        <dbReference type="ARBA" id="ARBA00022692"/>
    </source>
</evidence>
<evidence type="ECO:0000256" key="1">
    <source>
        <dbReference type="ARBA" id="ARBA00004167"/>
    </source>
</evidence>
<gene>
    <name evidence="13" type="primary">LOC108179158</name>
</gene>
<dbReference type="PANTHER" id="PTHR22625:SF4">
    <property type="entry name" value="PLEXIN-C1"/>
    <property type="match status" value="1"/>
</dbReference>
<dbReference type="KEGG" id="dre:108179158"/>
<dbReference type="InterPro" id="IPR031148">
    <property type="entry name" value="Plexin"/>
</dbReference>
<dbReference type="Pfam" id="PF01437">
    <property type="entry name" value="PSI"/>
    <property type="match status" value="1"/>
</dbReference>
<comment type="subcellular location">
    <subcellularLocation>
        <location evidence="1">Membrane</location>
        <topology evidence="1">Single-pass membrane protein</topology>
    </subcellularLocation>
</comment>
<dbReference type="SUPFAM" id="SSF103575">
    <property type="entry name" value="Plexin repeat"/>
    <property type="match status" value="1"/>
</dbReference>
<dbReference type="GO" id="GO:0017154">
    <property type="term" value="F:semaphorin receptor activity"/>
    <property type="evidence" value="ECO:0007669"/>
    <property type="project" value="InterPro"/>
</dbReference>
<dbReference type="InterPro" id="IPR015943">
    <property type="entry name" value="WD40/YVTN_repeat-like_dom_sf"/>
</dbReference>
<dbReference type="InterPro" id="IPR036352">
    <property type="entry name" value="Semap_dom_sf"/>
</dbReference>
<dbReference type="Gene3D" id="3.30.1680.10">
    <property type="entry name" value="ligand-binding face of the semaphorins, domain 2"/>
    <property type="match status" value="1"/>
</dbReference>